<gene>
    <name evidence="2" type="ORF">CNBG_5507</name>
</gene>
<dbReference type="EMBL" id="CP025761">
    <property type="protein sequence ID" value="KGB79669.1"/>
    <property type="molecule type" value="Genomic_DNA"/>
</dbReference>
<dbReference type="RefSeq" id="XP_062885327.1">
    <property type="nucleotide sequence ID" value="XM_063029372.1"/>
</dbReference>
<sequence>MVLRTPTAALRASFTPIRCMSSAARPSAVSTNSSSRQPSAPRVYAARKTFLWNLYNQVLTKSPLILIFDHANISAAEWSKLRRVIGSIKKPVVPYDPSLPREEQMERAEIEQAQLMVVRSGVLTAASKTCSSPITPHLSGQRAVLTCSTLSPTYLNKILTALSRTVKSIKRENSTIQPTLNLVAGLVEGGKVMDEKELEKLGKVPELDTLRAQLVGLLEGQGRSLVGVLNQAAGGSLVRTLQGLENDLNEKEGSA</sequence>
<dbReference type="PANTHER" id="PTHR11560">
    <property type="entry name" value="39S RIBOSOMAL PROTEIN L10, MITOCHONDRIAL"/>
    <property type="match status" value="1"/>
</dbReference>
<comment type="similarity">
    <text evidence="1">Belongs to the universal ribosomal protein uL10 family.</text>
</comment>
<dbReference type="SUPFAM" id="SSF160369">
    <property type="entry name" value="Ribosomal protein L10-like"/>
    <property type="match status" value="1"/>
</dbReference>
<accession>A0A095CK16</accession>
<evidence type="ECO:0000256" key="1">
    <source>
        <dbReference type="ARBA" id="ARBA00008889"/>
    </source>
</evidence>
<dbReference type="HOGENOM" id="CLU_079421_0_0_1"/>
<dbReference type="Gene3D" id="3.30.70.1730">
    <property type="match status" value="1"/>
</dbReference>
<reference evidence="2 3" key="1">
    <citation type="journal article" date="2011" name="MBio">
        <title>Genome variation in Cryptococcus gattii, an emerging pathogen of immunocompetent hosts.</title>
        <authorList>
            <person name="D'Souza C.A."/>
            <person name="Kronstad J.W."/>
            <person name="Taylor G."/>
            <person name="Warren R."/>
            <person name="Yuen M."/>
            <person name="Hu G."/>
            <person name="Jung W.H."/>
            <person name="Sham A."/>
            <person name="Kidd S.E."/>
            <person name="Tangen K."/>
            <person name="Lee N."/>
            <person name="Zeilmaker T."/>
            <person name="Sawkins J."/>
            <person name="McVicker G."/>
            <person name="Shah S."/>
            <person name="Gnerre S."/>
            <person name="Griggs A."/>
            <person name="Zeng Q."/>
            <person name="Bartlett K."/>
            <person name="Li W."/>
            <person name="Wang X."/>
            <person name="Heitman J."/>
            <person name="Stajich J.E."/>
            <person name="Fraser J.A."/>
            <person name="Meyer W."/>
            <person name="Carter D."/>
            <person name="Schein J."/>
            <person name="Krzywinski M."/>
            <person name="Kwon-Chung K.J."/>
            <person name="Varma A."/>
            <person name="Wang J."/>
            <person name="Brunham R."/>
            <person name="Fyfe M."/>
            <person name="Ouellette B.F."/>
            <person name="Siddiqui A."/>
            <person name="Marra M."/>
            <person name="Jones S."/>
            <person name="Holt R."/>
            <person name="Birren B.W."/>
            <person name="Galagan J.E."/>
            <person name="Cuomo C.A."/>
        </authorList>
    </citation>
    <scope>NUCLEOTIDE SEQUENCE [LARGE SCALE GENOMIC DNA]</scope>
    <source>
        <strain evidence="2 3">R265</strain>
    </source>
</reference>
<organism evidence="2 3">
    <name type="scientific">Cryptococcus deuterogattii (strain R265)</name>
    <name type="common">Cryptococcus gattii VGII (strain R265)</name>
    <dbReference type="NCBI Taxonomy" id="294750"/>
    <lineage>
        <taxon>Eukaryota</taxon>
        <taxon>Fungi</taxon>
        <taxon>Dikarya</taxon>
        <taxon>Basidiomycota</taxon>
        <taxon>Agaricomycotina</taxon>
        <taxon>Tremellomycetes</taxon>
        <taxon>Tremellales</taxon>
        <taxon>Cryptococcaceae</taxon>
        <taxon>Cryptococcus</taxon>
        <taxon>Cryptococcus gattii species complex</taxon>
    </lineage>
</organism>
<dbReference type="STRING" id="294750.A0A095CK16"/>
<dbReference type="Proteomes" id="UP000029445">
    <property type="component" value="Chromosome 3"/>
</dbReference>
<dbReference type="KEGG" id="cdeu:CNBG_5507"/>
<dbReference type="InterPro" id="IPR047865">
    <property type="entry name" value="Ribosomal_uL10_bac_type"/>
</dbReference>
<name>A0A095CK16_CRYD2</name>
<dbReference type="GeneID" id="88181647"/>
<keyword evidence="3" id="KW-1185">Reference proteome</keyword>
<reference evidence="2 3" key="2">
    <citation type="journal article" date="2018" name="Proc. Natl. Acad. Sci.">
        <title>RNAi is a critical determinant of centromere evolution in closely related fungi.</title>
        <authorList>
            <person name="Yadav V."/>
            <person name="Sun S."/>
            <person name="Billmyre R.B."/>
            <person name="Thimmappa B.C."/>
            <person name="Shea T."/>
            <person name="Lintner R."/>
            <person name="Bakkeren G."/>
            <person name="Cuomo C.A."/>
            <person name="Heitman J."/>
            <person name="Sanyal K."/>
        </authorList>
    </citation>
    <scope>NUCLEOTIDE SEQUENCE [LARGE SCALE GENOMIC DNA]</scope>
    <source>
        <strain evidence="2 3">R265</strain>
    </source>
</reference>
<dbReference type="AlphaFoldDB" id="A0A095CK16"/>
<evidence type="ECO:0000313" key="2">
    <source>
        <dbReference type="EMBL" id="KGB79669.1"/>
    </source>
</evidence>
<dbReference type="InterPro" id="IPR043141">
    <property type="entry name" value="Ribosomal_uL10-like_sf"/>
</dbReference>
<dbReference type="OrthoDB" id="360689at2759"/>
<protein>
    <recommendedName>
        <fullName evidence="4">50S ribosomal protein L10</fullName>
    </recommendedName>
</protein>
<evidence type="ECO:0008006" key="4">
    <source>
        <dbReference type="Google" id="ProtNLM"/>
    </source>
</evidence>
<dbReference type="VEuPathDB" id="FungiDB:CNBG_5507"/>
<dbReference type="OMA" id="YLYNQYT"/>
<proteinExistence type="inferred from homology"/>
<evidence type="ECO:0000313" key="3">
    <source>
        <dbReference type="Proteomes" id="UP000029445"/>
    </source>
</evidence>